<comment type="caution">
    <text evidence="1">The sequence shown here is derived from an EMBL/GenBank/DDBJ whole genome shotgun (WGS) entry which is preliminary data.</text>
</comment>
<gene>
    <name evidence="1" type="ORF">HF519_05135</name>
</gene>
<dbReference type="RefSeq" id="WP_169410595.1">
    <property type="nucleotide sequence ID" value="NZ_JAAXKZ010000011.1"/>
</dbReference>
<dbReference type="AlphaFoldDB" id="A0A848DEK0"/>
<evidence type="ECO:0000313" key="1">
    <source>
        <dbReference type="EMBL" id="NMH90981.1"/>
    </source>
</evidence>
<organism evidence="1 2">
    <name type="scientific">Pseudonocardia bannensis</name>
    <dbReference type="NCBI Taxonomy" id="630973"/>
    <lineage>
        <taxon>Bacteria</taxon>
        <taxon>Bacillati</taxon>
        <taxon>Actinomycetota</taxon>
        <taxon>Actinomycetes</taxon>
        <taxon>Pseudonocardiales</taxon>
        <taxon>Pseudonocardiaceae</taxon>
        <taxon>Pseudonocardia</taxon>
    </lineage>
</organism>
<dbReference type="EMBL" id="JAAXKZ010000011">
    <property type="protein sequence ID" value="NMH90981.1"/>
    <property type="molecule type" value="Genomic_DNA"/>
</dbReference>
<proteinExistence type="predicted"/>
<dbReference type="Proteomes" id="UP000586918">
    <property type="component" value="Unassembled WGS sequence"/>
</dbReference>
<reference evidence="1 2" key="1">
    <citation type="submission" date="2020-04" db="EMBL/GenBank/DDBJ databases">
        <authorList>
            <person name="Klaysubun C."/>
            <person name="Duangmal K."/>
            <person name="Lipun K."/>
        </authorList>
    </citation>
    <scope>NUCLEOTIDE SEQUENCE [LARGE SCALE GENOMIC DNA]</scope>
    <source>
        <strain evidence="1 2">DSM 45300</strain>
    </source>
</reference>
<evidence type="ECO:0000313" key="2">
    <source>
        <dbReference type="Proteomes" id="UP000586918"/>
    </source>
</evidence>
<name>A0A848DEK0_9PSEU</name>
<sequence length="51" mass="5515">MFAPCRLRKLLVWLVGGSTAPGRASVGVRNGADCWATGEFIRFTVDAAAYR</sequence>
<accession>A0A848DEK0</accession>
<protein>
    <submittedName>
        <fullName evidence="1">Uncharacterized protein</fullName>
    </submittedName>
</protein>
<keyword evidence="2" id="KW-1185">Reference proteome</keyword>